<gene>
    <name evidence="7" type="primary">SNF7</name>
    <name evidence="7" type="ORF">OC846_001029</name>
</gene>
<dbReference type="InterPro" id="IPR005024">
    <property type="entry name" value="Snf7_fam"/>
</dbReference>
<keyword evidence="3" id="KW-0967">Endosome</keyword>
<keyword evidence="8" id="KW-1185">Reference proteome</keyword>
<dbReference type="AlphaFoldDB" id="A0AAN6JTW0"/>
<dbReference type="PANTHER" id="PTHR22761">
    <property type="entry name" value="CHARGED MULTIVESICULAR BODY PROTEIN"/>
    <property type="match status" value="1"/>
</dbReference>
<dbReference type="GO" id="GO:0000815">
    <property type="term" value="C:ESCRT III complex"/>
    <property type="evidence" value="ECO:0007669"/>
    <property type="project" value="TreeGrafter"/>
</dbReference>
<name>A0AAN6JTW0_9BASI</name>
<accession>A0AAN6JTW0</accession>
<dbReference type="Gene3D" id="6.10.250.1710">
    <property type="match status" value="1"/>
</dbReference>
<evidence type="ECO:0000256" key="4">
    <source>
        <dbReference type="ARBA" id="ARBA00040017"/>
    </source>
</evidence>
<dbReference type="GO" id="GO:0032511">
    <property type="term" value="P:late endosome to vacuole transport via multivesicular body sorting pathway"/>
    <property type="evidence" value="ECO:0007669"/>
    <property type="project" value="TreeGrafter"/>
</dbReference>
<dbReference type="Proteomes" id="UP001176517">
    <property type="component" value="Unassembled WGS sequence"/>
</dbReference>
<reference evidence="7" key="1">
    <citation type="journal article" date="2023" name="PhytoFront">
        <title>Draft Genome Resources of Seven Strains of Tilletia horrida, Causal Agent of Kernel Smut of Rice.</title>
        <authorList>
            <person name="Khanal S."/>
            <person name="Antony Babu S."/>
            <person name="Zhou X.G."/>
        </authorList>
    </citation>
    <scope>NUCLEOTIDE SEQUENCE</scope>
    <source>
        <strain evidence="7">TX6</strain>
    </source>
</reference>
<evidence type="ECO:0000313" key="7">
    <source>
        <dbReference type="EMBL" id="KAK0556585.1"/>
    </source>
</evidence>
<protein>
    <recommendedName>
        <fullName evidence="4">Vacuolar-sorting protein SNF7</fullName>
    </recommendedName>
    <alternativeName>
        <fullName evidence="5">Vacuolar protein-sorting-associated protein 32</fullName>
    </alternativeName>
</protein>
<proteinExistence type="inferred from homology"/>
<evidence type="ECO:0000256" key="2">
    <source>
        <dbReference type="ARBA" id="ARBA00006190"/>
    </source>
</evidence>
<dbReference type="GO" id="GO:0006900">
    <property type="term" value="P:vesicle budding from membrane"/>
    <property type="evidence" value="ECO:0007669"/>
    <property type="project" value="TreeGrafter"/>
</dbReference>
<evidence type="ECO:0000313" key="8">
    <source>
        <dbReference type="Proteomes" id="UP001176517"/>
    </source>
</evidence>
<dbReference type="PANTHER" id="PTHR22761:SF10">
    <property type="entry name" value="GH13992P"/>
    <property type="match status" value="1"/>
</dbReference>
<evidence type="ECO:0000256" key="1">
    <source>
        <dbReference type="ARBA" id="ARBA00004177"/>
    </source>
</evidence>
<sequence length="230" mass="25537">MSSWTSWLTGKPDTKNKPREAIVGLRSQLIMLEKQEEHLNKKIEDETRKAKAAISTNKQAAQAALRRKMQYEGQLDRIYGTRMTLETQVNAIESANMNLETMQAMRKGAEALKSIHGSLNIDKVDATMDNIREQMDLTNEISDAISNPVGMGQDLDEDALKDELEALEQEELNERLVGADHVPLHTPTLAGPSRTPAEKIGAGAGSSQQRRVEEDDDEAELRALQAELAM</sequence>
<dbReference type="Pfam" id="PF03357">
    <property type="entry name" value="Snf7"/>
    <property type="match status" value="1"/>
</dbReference>
<dbReference type="EMBL" id="JAPDMZ010000013">
    <property type="protein sequence ID" value="KAK0556585.1"/>
    <property type="molecule type" value="Genomic_DNA"/>
</dbReference>
<comment type="subcellular location">
    <subcellularLocation>
        <location evidence="1">Endosome</location>
    </subcellularLocation>
</comment>
<dbReference type="GO" id="GO:0005771">
    <property type="term" value="C:multivesicular body"/>
    <property type="evidence" value="ECO:0007669"/>
    <property type="project" value="TreeGrafter"/>
</dbReference>
<comment type="similarity">
    <text evidence="2">Belongs to the SNF7 family.</text>
</comment>
<dbReference type="Gene3D" id="1.10.287.1060">
    <property type="entry name" value="ESAT-6-like"/>
    <property type="match status" value="1"/>
</dbReference>
<evidence type="ECO:0000256" key="5">
    <source>
        <dbReference type="ARBA" id="ARBA00042586"/>
    </source>
</evidence>
<comment type="caution">
    <text evidence="7">The sequence shown here is derived from an EMBL/GenBank/DDBJ whole genome shotgun (WGS) entry which is preliminary data.</text>
</comment>
<dbReference type="GO" id="GO:0009898">
    <property type="term" value="C:cytoplasmic side of plasma membrane"/>
    <property type="evidence" value="ECO:0007669"/>
    <property type="project" value="TreeGrafter"/>
</dbReference>
<evidence type="ECO:0000256" key="3">
    <source>
        <dbReference type="ARBA" id="ARBA00022753"/>
    </source>
</evidence>
<evidence type="ECO:0000256" key="6">
    <source>
        <dbReference type="SAM" id="MobiDB-lite"/>
    </source>
</evidence>
<feature type="region of interest" description="Disordered" evidence="6">
    <location>
        <begin position="183"/>
        <end position="219"/>
    </location>
</feature>
<organism evidence="7 8">
    <name type="scientific">Tilletia horrida</name>
    <dbReference type="NCBI Taxonomy" id="155126"/>
    <lineage>
        <taxon>Eukaryota</taxon>
        <taxon>Fungi</taxon>
        <taxon>Dikarya</taxon>
        <taxon>Basidiomycota</taxon>
        <taxon>Ustilaginomycotina</taxon>
        <taxon>Exobasidiomycetes</taxon>
        <taxon>Tilletiales</taxon>
        <taxon>Tilletiaceae</taxon>
        <taxon>Tilletia</taxon>
    </lineage>
</organism>